<proteinExistence type="predicted"/>
<feature type="compositionally biased region" description="Polar residues" evidence="1">
    <location>
        <begin position="1"/>
        <end position="14"/>
    </location>
</feature>
<feature type="transmembrane region" description="Helical" evidence="2">
    <location>
        <begin position="36"/>
        <end position="56"/>
    </location>
</feature>
<keyword evidence="2" id="KW-0812">Transmembrane</keyword>
<keyword evidence="4" id="KW-1185">Reference proteome</keyword>
<dbReference type="AlphaFoldDB" id="A0A5J4KK85"/>
<sequence>MGFQSLSPKNYQSDELQKPGTPMGVYIRRVTLSGKVALTGIFLFAFFIVIDVLLLLI</sequence>
<gene>
    <name evidence="3" type="ORF">KDW_40660</name>
</gene>
<keyword evidence="2" id="KW-0472">Membrane</keyword>
<reference evidence="3 4" key="1">
    <citation type="submission" date="2019-10" db="EMBL/GenBank/DDBJ databases">
        <title>Dictyobacter vulcani sp. nov., within the class Ktedonobacteria, isolated from soil of volcanic Mt. Zao.</title>
        <authorList>
            <person name="Zheng Y."/>
            <person name="Wang C.M."/>
            <person name="Sakai Y."/>
            <person name="Abe K."/>
            <person name="Yokota A."/>
            <person name="Yabe S."/>
        </authorList>
    </citation>
    <scope>NUCLEOTIDE SEQUENCE [LARGE SCALE GENOMIC DNA]</scope>
    <source>
        <strain evidence="3 4">W12</strain>
    </source>
</reference>
<evidence type="ECO:0000256" key="1">
    <source>
        <dbReference type="SAM" id="MobiDB-lite"/>
    </source>
</evidence>
<evidence type="ECO:0000313" key="4">
    <source>
        <dbReference type="Proteomes" id="UP000326912"/>
    </source>
</evidence>
<dbReference type="Proteomes" id="UP000326912">
    <property type="component" value="Unassembled WGS sequence"/>
</dbReference>
<organism evidence="3 4">
    <name type="scientific">Dictyobacter vulcani</name>
    <dbReference type="NCBI Taxonomy" id="2607529"/>
    <lineage>
        <taxon>Bacteria</taxon>
        <taxon>Bacillati</taxon>
        <taxon>Chloroflexota</taxon>
        <taxon>Ktedonobacteria</taxon>
        <taxon>Ktedonobacterales</taxon>
        <taxon>Dictyobacteraceae</taxon>
        <taxon>Dictyobacter</taxon>
    </lineage>
</organism>
<evidence type="ECO:0000256" key="2">
    <source>
        <dbReference type="SAM" id="Phobius"/>
    </source>
</evidence>
<protein>
    <submittedName>
        <fullName evidence="3">Uncharacterized protein</fullName>
    </submittedName>
</protein>
<dbReference type="RefSeq" id="WP_162005427.1">
    <property type="nucleotide sequence ID" value="NZ_BKZW01000002.1"/>
</dbReference>
<name>A0A5J4KK85_9CHLR</name>
<feature type="region of interest" description="Disordered" evidence="1">
    <location>
        <begin position="1"/>
        <end position="20"/>
    </location>
</feature>
<dbReference type="EMBL" id="BKZW01000002">
    <property type="protein sequence ID" value="GER89904.1"/>
    <property type="molecule type" value="Genomic_DNA"/>
</dbReference>
<accession>A0A5J4KK85</accession>
<comment type="caution">
    <text evidence="3">The sequence shown here is derived from an EMBL/GenBank/DDBJ whole genome shotgun (WGS) entry which is preliminary data.</text>
</comment>
<evidence type="ECO:0000313" key="3">
    <source>
        <dbReference type="EMBL" id="GER89904.1"/>
    </source>
</evidence>
<keyword evidence="2" id="KW-1133">Transmembrane helix</keyword>